<dbReference type="Gene3D" id="3.60.160.10">
    <property type="entry name" value="Mitochondrial biogenesis AIM24"/>
    <property type="match status" value="1"/>
</dbReference>
<dbReference type="InterPro" id="IPR036983">
    <property type="entry name" value="AIM24_sf"/>
</dbReference>
<evidence type="ECO:0000313" key="3">
    <source>
        <dbReference type="Proteomes" id="UP001211894"/>
    </source>
</evidence>
<evidence type="ECO:0000256" key="1">
    <source>
        <dbReference type="SAM" id="MobiDB-lite"/>
    </source>
</evidence>
<comment type="caution">
    <text evidence="2">The sequence shown here is derived from an EMBL/GenBank/DDBJ whole genome shotgun (WGS) entry which is preliminary data.</text>
</comment>
<protein>
    <submittedName>
        <fullName evidence="2">AIM24 family protein</fullName>
    </submittedName>
</protein>
<organism evidence="2 3">
    <name type="scientific">Bacillus changyiensis</name>
    <dbReference type="NCBI Taxonomy" id="3004103"/>
    <lineage>
        <taxon>Bacteria</taxon>
        <taxon>Bacillati</taxon>
        <taxon>Bacillota</taxon>
        <taxon>Bacilli</taxon>
        <taxon>Bacillales</taxon>
        <taxon>Bacillaceae</taxon>
        <taxon>Bacillus</taxon>
    </lineage>
</organism>
<dbReference type="EMBL" id="JAQKAB010000007">
    <property type="protein sequence ID" value="MDA7027327.1"/>
    <property type="molecule type" value="Genomic_DNA"/>
</dbReference>
<dbReference type="SUPFAM" id="SSF51219">
    <property type="entry name" value="TRAP-like"/>
    <property type="match status" value="1"/>
</dbReference>
<gene>
    <name evidence="2" type="ORF">PJ311_11975</name>
</gene>
<dbReference type="InterPro" id="IPR016031">
    <property type="entry name" value="Trp_RNA-bd_attenuator-like_dom"/>
</dbReference>
<dbReference type="Proteomes" id="UP001211894">
    <property type="component" value="Unassembled WGS sequence"/>
</dbReference>
<dbReference type="PANTHER" id="PTHR38074">
    <property type="entry name" value="ALTERED INHERITANCE OF MITOCHONDRIA PROTEIN 24, MITOCHONDRIAL"/>
    <property type="match status" value="1"/>
</dbReference>
<accession>A0ABT4X5E7</accession>
<reference evidence="2 3" key="1">
    <citation type="submission" date="2023-01" db="EMBL/GenBank/DDBJ databases">
        <title>Bacillus changyiensis sp. nov., isolated from a coastal deposit.</title>
        <authorList>
            <person name="Xiao G."/>
            <person name="Lai Q."/>
            <person name="Hu Z."/>
            <person name="Shao Z."/>
        </authorList>
    </citation>
    <scope>NUCLEOTIDE SEQUENCE [LARGE SCALE GENOMIC DNA]</scope>
    <source>
        <strain evidence="2 3">CLL-7-23</strain>
    </source>
</reference>
<keyword evidence="3" id="KW-1185">Reference proteome</keyword>
<feature type="compositionally biased region" description="Polar residues" evidence="1">
    <location>
        <begin position="232"/>
        <end position="252"/>
    </location>
</feature>
<name>A0ABT4X5E7_9BACI</name>
<proteinExistence type="predicted"/>
<dbReference type="PANTHER" id="PTHR38074:SF1">
    <property type="entry name" value="ALTERED INHERITANCE OF MITOCHONDRIA PROTEIN 24, MITOCHONDRIAL"/>
    <property type="match status" value="1"/>
</dbReference>
<sequence>MGFYLDTVQELTLKAEGSGHFFAKKGAMIADQGQFKYSKRLLGTNQGNVVKQVFNHISRKFTGENLEMMEVTGQGVCYLADQSEHVTVINLEPNGPWQSVCVESEDLLAFTETCHYGVTPVGVGVLSQKGLFTSKLTYNGPGAQVAIKTAGNPLILEGPCRVDPDAIVSWTGPSPKVKLDVNWKTIIGQTSGESYMFEFKEPGQIVVVQPFERQAGLKVGLDDNRYQAETQNSAWQNTRQGITNQPTHQNNYHSQQPHSHQEQSGGGLGDMVNNFLNRR</sequence>
<dbReference type="Pfam" id="PF01987">
    <property type="entry name" value="AIM24"/>
    <property type="match status" value="1"/>
</dbReference>
<dbReference type="InterPro" id="IPR002838">
    <property type="entry name" value="AIM24"/>
</dbReference>
<evidence type="ECO:0000313" key="2">
    <source>
        <dbReference type="EMBL" id="MDA7027327.1"/>
    </source>
</evidence>
<feature type="region of interest" description="Disordered" evidence="1">
    <location>
        <begin position="232"/>
        <end position="279"/>
    </location>
</feature>
<dbReference type="RefSeq" id="WP_271341163.1">
    <property type="nucleotide sequence ID" value="NZ_JAQKAB010000007.1"/>
</dbReference>